<reference evidence="2" key="1">
    <citation type="submission" date="2016-06" db="EMBL/GenBank/DDBJ databases">
        <authorList>
            <person name="Varghese N."/>
            <person name="Submissions Spin"/>
        </authorList>
    </citation>
    <scope>NUCLEOTIDE SEQUENCE [LARGE SCALE GENOMIC DNA]</scope>
    <source>
        <strain evidence="2">DSM 44100</strain>
    </source>
</reference>
<accession>A0A1C5AH49</accession>
<sequence>MALYRPVRAVANVVFGVLLLVSLVPGPVLAAPVDRAALNPQMAAYLAVHPGGTVLNDNEVSYSGGTLVVTLRAPVGTHAVADCPLGWYCFYDRPDFGYPRGKLSSCGRQNLATWDWQFRIESAHYNMGSGSVTFYYDSSPLFSVGAGNRVRTDASPYRNWANYVSRTCY</sequence>
<organism evidence="1 2">
    <name type="scientific">Micromonospora matsumotoense</name>
    <dbReference type="NCBI Taxonomy" id="121616"/>
    <lineage>
        <taxon>Bacteria</taxon>
        <taxon>Bacillati</taxon>
        <taxon>Actinomycetota</taxon>
        <taxon>Actinomycetes</taxon>
        <taxon>Micromonosporales</taxon>
        <taxon>Micromonosporaceae</taxon>
        <taxon>Micromonospora</taxon>
    </lineage>
</organism>
<dbReference type="Pfam" id="PF03995">
    <property type="entry name" value="Inhibitor_I36"/>
    <property type="match status" value="1"/>
</dbReference>
<evidence type="ECO:0000313" key="2">
    <source>
        <dbReference type="Proteomes" id="UP000198797"/>
    </source>
</evidence>
<dbReference type="Proteomes" id="UP000198797">
    <property type="component" value="Unassembled WGS sequence"/>
</dbReference>
<proteinExistence type="predicted"/>
<name>A0A1C5AH49_9ACTN</name>
<dbReference type="RefSeq" id="WP_141723205.1">
    <property type="nucleotide sequence ID" value="NZ_FMCU01000017.1"/>
</dbReference>
<evidence type="ECO:0000313" key="1">
    <source>
        <dbReference type="EMBL" id="SCF44489.1"/>
    </source>
</evidence>
<gene>
    <name evidence="1" type="ORF">GA0070216_11754</name>
</gene>
<evidence type="ECO:0008006" key="3">
    <source>
        <dbReference type="Google" id="ProtNLM"/>
    </source>
</evidence>
<dbReference type="AlphaFoldDB" id="A0A1C5AH49"/>
<dbReference type="EMBL" id="FMCU01000017">
    <property type="protein sequence ID" value="SCF44489.1"/>
    <property type="molecule type" value="Genomic_DNA"/>
</dbReference>
<dbReference type="OrthoDB" id="3389749at2"/>
<keyword evidence="2" id="KW-1185">Reference proteome</keyword>
<protein>
    <recommendedName>
        <fullName evidence="3">Peptidase inhibitor family I36</fullName>
    </recommendedName>
</protein>